<dbReference type="EMBL" id="CP114014">
    <property type="protein sequence ID" value="XAY08482.1"/>
    <property type="molecule type" value="Genomic_DNA"/>
</dbReference>
<accession>A0AAU7B3N9</accession>
<proteinExistence type="predicted"/>
<evidence type="ECO:0000256" key="1">
    <source>
        <dbReference type="SAM" id="MobiDB-lite"/>
    </source>
</evidence>
<dbReference type="SUPFAM" id="SSF89796">
    <property type="entry name" value="CoA-transferase family III (CaiB/BaiF)"/>
    <property type="match status" value="1"/>
</dbReference>
<dbReference type="Gene3D" id="3.40.50.10540">
    <property type="entry name" value="Crotonobetainyl-coa:carnitine coa-transferase, domain 1"/>
    <property type="match status" value="1"/>
</dbReference>
<dbReference type="GO" id="GO:0016740">
    <property type="term" value="F:transferase activity"/>
    <property type="evidence" value="ECO:0007669"/>
    <property type="project" value="UniProtKB-KW"/>
</dbReference>
<name>A0AAU7B3N9_9ACTN</name>
<dbReference type="KEGG" id="parq:DSM112329_05383"/>
<dbReference type="PANTHER" id="PTHR48228">
    <property type="entry name" value="SUCCINYL-COA--D-CITRAMALATE COA-TRANSFERASE"/>
    <property type="match status" value="1"/>
</dbReference>
<dbReference type="InterPro" id="IPR023606">
    <property type="entry name" value="CoA-Trfase_III_dom_1_sf"/>
</dbReference>
<dbReference type="AlphaFoldDB" id="A0AAU7B3N9"/>
<feature type="region of interest" description="Disordered" evidence="1">
    <location>
        <begin position="333"/>
        <end position="352"/>
    </location>
</feature>
<dbReference type="EC" id="2.8.3.22" evidence="2"/>
<reference evidence="2" key="1">
    <citation type="submission" date="2022-12" db="EMBL/GenBank/DDBJ databases">
        <title>Paraconexibacter alkalitolerans sp. nov. and Baekduia alba sp. nov., isolated from soil and emended description of the genera Paraconexibacter (Chun et al., 2020) and Baekduia (An et al., 2020).</title>
        <authorList>
            <person name="Vieira S."/>
            <person name="Huber K.J."/>
            <person name="Geppert A."/>
            <person name="Wolf J."/>
            <person name="Neumann-Schaal M."/>
            <person name="Muesken M."/>
            <person name="Overmann J."/>
        </authorList>
    </citation>
    <scope>NUCLEOTIDE SEQUENCE</scope>
    <source>
        <strain evidence="2">AEG42_29</strain>
    </source>
</reference>
<evidence type="ECO:0000313" key="2">
    <source>
        <dbReference type="EMBL" id="XAY08482.1"/>
    </source>
</evidence>
<dbReference type="PANTHER" id="PTHR48228:SF5">
    <property type="entry name" value="ALPHA-METHYLACYL-COA RACEMASE"/>
    <property type="match status" value="1"/>
</dbReference>
<organism evidence="2">
    <name type="scientific">Paraconexibacter sp. AEG42_29</name>
    <dbReference type="NCBI Taxonomy" id="2997339"/>
    <lineage>
        <taxon>Bacteria</taxon>
        <taxon>Bacillati</taxon>
        <taxon>Actinomycetota</taxon>
        <taxon>Thermoleophilia</taxon>
        <taxon>Solirubrobacterales</taxon>
        <taxon>Paraconexibacteraceae</taxon>
        <taxon>Paraconexibacter</taxon>
    </lineage>
</organism>
<protein>
    <submittedName>
        <fullName evidence="2">Succinyl-CoA--L-malate CoA-transferase alpha subunit</fullName>
        <ecNumber evidence="2">2.8.3.22</ecNumber>
    </submittedName>
</protein>
<dbReference type="Gene3D" id="3.30.1540.10">
    <property type="entry name" value="formyl-coa transferase, domain 3"/>
    <property type="match status" value="1"/>
</dbReference>
<sequence>MTSRGPLDGVRIVEIASIGPGPFAAMMLADMGATVLRVDRPGGVGTVPPRYDVTRRGRPSIAVDLRHGDARGFILDLVERADALVEGFRPGVMERLGLGPVDVHERNPRVVYGRVTGYGQDGPLAAVAGHDINYLAAAGVLGALARDGERPLAPLNLVGDYGGGAMYLAFGVVCGLHEAARSGRGQVVDAAMVDGVASLTAIFHGMRAEGRWADQPGTNMLDSGAHFYDVYVTADGGHVALGAIEPQFYSRLLELLELDPEAVPQWERDRWPELREVIALAVARRSADEWAAILDGEEACATVVRGLGEAPDHPHLRARGTFVELDGVVQPQAAPRFDRTPGGARPTDPDTDAALEAWGVGADARRALRRDRVLRDAAGEPDRGASR</sequence>
<dbReference type="Pfam" id="PF02515">
    <property type="entry name" value="CoA_transf_3"/>
    <property type="match status" value="1"/>
</dbReference>
<gene>
    <name evidence="2" type="primary">smtA</name>
    <name evidence="2" type="ORF">DSM112329_05383</name>
</gene>
<dbReference type="InterPro" id="IPR003673">
    <property type="entry name" value="CoA-Trfase_fam_III"/>
</dbReference>
<dbReference type="InterPro" id="IPR050509">
    <property type="entry name" value="CoA-transferase_III"/>
</dbReference>
<dbReference type="InterPro" id="IPR044855">
    <property type="entry name" value="CoA-Trfase_III_dom3_sf"/>
</dbReference>
<keyword evidence="2" id="KW-0808">Transferase</keyword>